<feature type="domain" description="DmpG-like communication" evidence="1">
    <location>
        <begin position="27"/>
        <end position="52"/>
    </location>
</feature>
<reference evidence="2 3" key="1">
    <citation type="submission" date="2018-01" db="EMBL/GenBank/DDBJ databases">
        <title>Bacillus asahii Genome sequencing and assembly.</title>
        <authorList>
            <person name="Jiang H."/>
            <person name="Feng Y."/>
            <person name="Zhao F."/>
            <person name="Lin X."/>
        </authorList>
    </citation>
    <scope>NUCLEOTIDE SEQUENCE [LARGE SCALE GENOMIC DNA]</scope>
    <source>
        <strain evidence="2 3">OM18</strain>
    </source>
</reference>
<evidence type="ECO:0000313" key="3">
    <source>
        <dbReference type="Proteomes" id="UP000283095"/>
    </source>
</evidence>
<organism evidence="2 3">
    <name type="scientific">Peribacillus asahii</name>
    <dbReference type="NCBI Taxonomy" id="228899"/>
    <lineage>
        <taxon>Bacteria</taxon>
        <taxon>Bacillati</taxon>
        <taxon>Bacillota</taxon>
        <taxon>Bacilli</taxon>
        <taxon>Bacillales</taxon>
        <taxon>Bacillaceae</taxon>
        <taxon>Peribacillus</taxon>
    </lineage>
</organism>
<evidence type="ECO:0000313" key="2">
    <source>
        <dbReference type="EMBL" id="AZV41154.1"/>
    </source>
</evidence>
<gene>
    <name evidence="2" type="ORF">BAOM_0498</name>
</gene>
<sequence length="59" mass="6369">MSKVKAVIIGSGKIGTDLMYKLERSEVMELGKRNVVGGQEDMILDMAAELAKSQKSGVQ</sequence>
<dbReference type="KEGG" id="pasa:BAOM_0498"/>
<dbReference type="Gene3D" id="3.40.50.720">
    <property type="entry name" value="NAD(P)-binding Rossmann-like Domain"/>
    <property type="match status" value="1"/>
</dbReference>
<dbReference type="Proteomes" id="UP000283095">
    <property type="component" value="Chromosome"/>
</dbReference>
<dbReference type="GO" id="GO:0016833">
    <property type="term" value="F:oxo-acid-lyase activity"/>
    <property type="evidence" value="ECO:0007669"/>
    <property type="project" value="InterPro"/>
</dbReference>
<dbReference type="AlphaFoldDB" id="A0A3Q9RK66"/>
<evidence type="ECO:0000259" key="1">
    <source>
        <dbReference type="Pfam" id="PF07836"/>
    </source>
</evidence>
<name>A0A3Q9RK66_9BACI</name>
<dbReference type="SUPFAM" id="SSF89000">
    <property type="entry name" value="post-HMGL domain-like"/>
    <property type="match status" value="1"/>
</dbReference>
<dbReference type="EMBL" id="CP026095">
    <property type="protein sequence ID" value="AZV41154.1"/>
    <property type="molecule type" value="Genomic_DNA"/>
</dbReference>
<accession>A0A3Q9RK66</accession>
<proteinExistence type="predicted"/>
<protein>
    <recommendedName>
        <fullName evidence="1">DmpG-like communication domain-containing protein</fullName>
    </recommendedName>
</protein>
<dbReference type="Pfam" id="PF07836">
    <property type="entry name" value="DmpG_comm"/>
    <property type="match status" value="1"/>
</dbReference>
<dbReference type="InterPro" id="IPR012425">
    <property type="entry name" value="DmpG_comm"/>
</dbReference>
<dbReference type="RefSeq" id="WP_127758894.1">
    <property type="nucleotide sequence ID" value="NZ_CP026095.1"/>
</dbReference>